<dbReference type="Proteomes" id="UP000185568">
    <property type="component" value="Unassembled WGS sequence"/>
</dbReference>
<dbReference type="AlphaFoldDB" id="A0A1Q8Q227"/>
<dbReference type="InterPro" id="IPR037026">
    <property type="entry name" value="Vgr_OB-fold_dom_sf"/>
</dbReference>
<sequence>MKDIIRVGTVSSISGSTARITYDDRENAVSSELPIVQRGDVFQLMVGDQVLVVYLPNSKGEGFIIGKV</sequence>
<dbReference type="Gene3D" id="2.40.50.230">
    <property type="entry name" value="Gp5 N-terminal domain"/>
    <property type="match status" value="1"/>
</dbReference>
<comment type="caution">
    <text evidence="1">The sequence shown here is derived from an EMBL/GenBank/DDBJ whole genome shotgun (WGS) entry which is preliminary data.</text>
</comment>
<evidence type="ECO:0000313" key="1">
    <source>
        <dbReference type="EMBL" id="OLN21396.1"/>
    </source>
</evidence>
<dbReference type="RefSeq" id="WP_075399492.1">
    <property type="nucleotide sequence ID" value="NZ_MSDU01000048.1"/>
</dbReference>
<reference evidence="1 2" key="1">
    <citation type="submission" date="2016-12" db="EMBL/GenBank/DDBJ databases">
        <title>Domibacillus antri genome sequencing.</title>
        <authorList>
            <person name="Verma A."/>
            <person name="Krishnamurthi S."/>
        </authorList>
    </citation>
    <scope>NUCLEOTIDE SEQUENCE [LARGE SCALE GENOMIC DNA]</scope>
    <source>
        <strain evidence="1 2">XD80</strain>
    </source>
</reference>
<evidence type="ECO:0000313" key="2">
    <source>
        <dbReference type="Proteomes" id="UP000185568"/>
    </source>
</evidence>
<dbReference type="OrthoDB" id="4931325at2"/>
<gene>
    <name evidence="1" type="ORF">BTO30_14850</name>
</gene>
<proteinExistence type="predicted"/>
<accession>A0A1Q8Q227</accession>
<keyword evidence="2" id="KW-1185">Reference proteome</keyword>
<dbReference type="STRING" id="1714264.BTO30_14850"/>
<protein>
    <submittedName>
        <fullName evidence="1">Uncharacterized protein</fullName>
    </submittedName>
</protein>
<name>A0A1Q8Q227_9BACI</name>
<organism evidence="1 2">
    <name type="scientific">Domibacillus antri</name>
    <dbReference type="NCBI Taxonomy" id="1714264"/>
    <lineage>
        <taxon>Bacteria</taxon>
        <taxon>Bacillati</taxon>
        <taxon>Bacillota</taxon>
        <taxon>Bacilli</taxon>
        <taxon>Bacillales</taxon>
        <taxon>Bacillaceae</taxon>
        <taxon>Domibacillus</taxon>
    </lineage>
</organism>
<dbReference type="EMBL" id="MSDU01000048">
    <property type="protein sequence ID" value="OLN21396.1"/>
    <property type="molecule type" value="Genomic_DNA"/>
</dbReference>